<feature type="transmembrane region" description="Helical" evidence="8">
    <location>
        <begin position="21"/>
        <end position="44"/>
    </location>
</feature>
<evidence type="ECO:0000256" key="8">
    <source>
        <dbReference type="SAM" id="Phobius"/>
    </source>
</evidence>
<evidence type="ECO:0000256" key="7">
    <source>
        <dbReference type="SAM" id="MobiDB-lite"/>
    </source>
</evidence>
<evidence type="ECO:0008006" key="11">
    <source>
        <dbReference type="Google" id="ProtNLM"/>
    </source>
</evidence>
<keyword evidence="4 8" id="KW-0812">Transmembrane</keyword>
<comment type="similarity">
    <text evidence="2">Belongs to the LAPTM4/LAPTM5 transporter family.</text>
</comment>
<gene>
    <name evidence="9" type="ORF">B4U80_00728</name>
</gene>
<evidence type="ECO:0000256" key="2">
    <source>
        <dbReference type="ARBA" id="ARBA00010076"/>
    </source>
</evidence>
<reference evidence="9 10" key="1">
    <citation type="journal article" date="2018" name="Gigascience">
        <title>Genomes of trombidid mites reveal novel predicted allergens and laterally-transferred genes associated with secondary metabolism.</title>
        <authorList>
            <person name="Dong X."/>
            <person name="Chaisiri K."/>
            <person name="Xia D."/>
            <person name="Armstrong S.D."/>
            <person name="Fang Y."/>
            <person name="Donnelly M.J."/>
            <person name="Kadowaki T."/>
            <person name="McGarry J.W."/>
            <person name="Darby A.C."/>
            <person name="Makepeace B.L."/>
        </authorList>
    </citation>
    <scope>NUCLEOTIDE SEQUENCE [LARGE SCALE GENOMIC DNA]</scope>
    <source>
        <strain evidence="9">UoL-UT</strain>
    </source>
</reference>
<comment type="subcellular location">
    <subcellularLocation>
        <location evidence="1">Endomembrane system</location>
        <topology evidence="1">Multi-pass membrane protein</topology>
    </subcellularLocation>
</comment>
<dbReference type="VEuPathDB" id="VectorBase:LDEU000890"/>
<evidence type="ECO:0000313" key="9">
    <source>
        <dbReference type="EMBL" id="RWS31150.1"/>
    </source>
</evidence>
<protein>
    <recommendedName>
        <fullName evidence="11">Lysosomal-associated transmembrane protein 4A-like protein</fullName>
    </recommendedName>
</protein>
<feature type="transmembrane region" description="Helical" evidence="8">
    <location>
        <begin position="93"/>
        <end position="113"/>
    </location>
</feature>
<dbReference type="Proteomes" id="UP000288716">
    <property type="component" value="Unassembled WGS sequence"/>
</dbReference>
<evidence type="ECO:0000256" key="4">
    <source>
        <dbReference type="ARBA" id="ARBA00022692"/>
    </source>
</evidence>
<keyword evidence="3" id="KW-0813">Transport</keyword>
<evidence type="ECO:0000256" key="5">
    <source>
        <dbReference type="ARBA" id="ARBA00022989"/>
    </source>
</evidence>
<dbReference type="EMBL" id="NCKV01000258">
    <property type="protein sequence ID" value="RWS31150.1"/>
    <property type="molecule type" value="Genomic_DNA"/>
</dbReference>
<organism evidence="9 10">
    <name type="scientific">Leptotrombidium deliense</name>
    <dbReference type="NCBI Taxonomy" id="299467"/>
    <lineage>
        <taxon>Eukaryota</taxon>
        <taxon>Metazoa</taxon>
        <taxon>Ecdysozoa</taxon>
        <taxon>Arthropoda</taxon>
        <taxon>Chelicerata</taxon>
        <taxon>Arachnida</taxon>
        <taxon>Acari</taxon>
        <taxon>Acariformes</taxon>
        <taxon>Trombidiformes</taxon>
        <taxon>Prostigmata</taxon>
        <taxon>Anystina</taxon>
        <taxon>Parasitengona</taxon>
        <taxon>Trombiculoidea</taxon>
        <taxon>Trombiculidae</taxon>
        <taxon>Leptotrombidium</taxon>
    </lineage>
</organism>
<feature type="region of interest" description="Disordered" evidence="7">
    <location>
        <begin position="206"/>
        <end position="243"/>
    </location>
</feature>
<evidence type="ECO:0000313" key="10">
    <source>
        <dbReference type="Proteomes" id="UP000288716"/>
    </source>
</evidence>
<keyword evidence="10" id="KW-1185">Reference proteome</keyword>
<keyword evidence="5 8" id="KW-1133">Transmembrane helix</keyword>
<feature type="transmembrane region" description="Helical" evidence="8">
    <location>
        <begin position="64"/>
        <end position="86"/>
    </location>
</feature>
<dbReference type="AlphaFoldDB" id="A0A443SUH7"/>
<dbReference type="GO" id="GO:0005765">
    <property type="term" value="C:lysosomal membrane"/>
    <property type="evidence" value="ECO:0007669"/>
    <property type="project" value="TreeGrafter"/>
</dbReference>
<sequence length="272" mass="30675">MNRDRSFVHRYAYCLCLHVKPASIFLGIGYSLCGMLHLVTIGSHHDMEYSDGRHSMNAVHRSTATYLAITTYLFCATASGMLLYGVIKSRPAYLMPFFGIQLFDFFFSLPSFLSSLYAHTAHYNDLDATNPRFLDVKRVWPNASPAAIYSLSLLFAVCIMLYKSYFLCVVWKCYRYLKIQEIMLPINVRLPTVEVTVPIPNQPSYLPPDYDTATKSSPPPDYETAVKAAQSEENEKSRLESENTVNAANVAIAMENTTVESTKNDKSAENSH</sequence>
<dbReference type="PANTHER" id="PTHR12479">
    <property type="entry name" value="LYSOSOMAL-ASSOCIATED TRANSMEMBRANE PROTEIN"/>
    <property type="match status" value="1"/>
</dbReference>
<dbReference type="GO" id="GO:0012505">
    <property type="term" value="C:endomembrane system"/>
    <property type="evidence" value="ECO:0007669"/>
    <property type="project" value="UniProtKB-SubCell"/>
</dbReference>
<dbReference type="Pfam" id="PF03821">
    <property type="entry name" value="Mtp"/>
    <property type="match status" value="1"/>
</dbReference>
<evidence type="ECO:0000256" key="3">
    <source>
        <dbReference type="ARBA" id="ARBA00022448"/>
    </source>
</evidence>
<accession>A0A443SUH7</accession>
<keyword evidence="6 8" id="KW-0472">Membrane</keyword>
<dbReference type="InterPro" id="IPR051115">
    <property type="entry name" value="LAPTM_transporter"/>
</dbReference>
<proteinExistence type="inferred from homology"/>
<evidence type="ECO:0000256" key="6">
    <source>
        <dbReference type="ARBA" id="ARBA00023136"/>
    </source>
</evidence>
<name>A0A443SUH7_9ACAR</name>
<evidence type="ECO:0000256" key="1">
    <source>
        <dbReference type="ARBA" id="ARBA00004127"/>
    </source>
</evidence>
<dbReference type="InterPro" id="IPR004687">
    <property type="entry name" value="LAPTM4/5"/>
</dbReference>
<feature type="transmembrane region" description="Helical" evidence="8">
    <location>
        <begin position="146"/>
        <end position="171"/>
    </location>
</feature>
<comment type="caution">
    <text evidence="9">The sequence shown here is derived from an EMBL/GenBank/DDBJ whole genome shotgun (WGS) entry which is preliminary data.</text>
</comment>
<dbReference type="PANTHER" id="PTHR12479:SF10">
    <property type="entry name" value="LYSOSOMAL-ASSOCIATED TRANSMEMBRANE PROTEIN"/>
    <property type="match status" value="1"/>
</dbReference>
<dbReference type="OrthoDB" id="10002163at2759"/>